<proteinExistence type="predicted"/>
<feature type="domain" description="AAA+ ATPase" evidence="4">
    <location>
        <begin position="96"/>
        <end position="242"/>
    </location>
</feature>
<evidence type="ECO:0000313" key="6">
    <source>
        <dbReference type="Proteomes" id="UP000886857"/>
    </source>
</evidence>
<dbReference type="PANTHER" id="PTHR11638:SF18">
    <property type="entry name" value="HEAT SHOCK PROTEIN 104"/>
    <property type="match status" value="1"/>
</dbReference>
<dbReference type="Proteomes" id="UP000886857">
    <property type="component" value="Unassembled WGS sequence"/>
</dbReference>
<dbReference type="InterPro" id="IPR041546">
    <property type="entry name" value="ClpA/ClpB_AAA_lid"/>
</dbReference>
<dbReference type="Gene3D" id="3.40.50.300">
    <property type="entry name" value="P-loop containing nucleotide triphosphate hydrolases"/>
    <property type="match status" value="3"/>
</dbReference>
<dbReference type="GO" id="GO:0006508">
    <property type="term" value="P:proteolysis"/>
    <property type="evidence" value="ECO:0007669"/>
    <property type="project" value="UniProtKB-KW"/>
</dbReference>
<dbReference type="InterPro" id="IPR050130">
    <property type="entry name" value="ClpA_ClpB"/>
</dbReference>
<keyword evidence="5" id="KW-0645">Protease</keyword>
<dbReference type="SMART" id="SM00382">
    <property type="entry name" value="AAA"/>
    <property type="match status" value="1"/>
</dbReference>
<dbReference type="GO" id="GO:0005737">
    <property type="term" value="C:cytoplasm"/>
    <property type="evidence" value="ECO:0007669"/>
    <property type="project" value="TreeGrafter"/>
</dbReference>
<keyword evidence="1" id="KW-0677">Repeat</keyword>
<feature type="non-terminal residue" evidence="5">
    <location>
        <position position="373"/>
    </location>
</feature>
<accession>A0A9D1SWQ3</accession>
<dbReference type="GO" id="GO:0034605">
    <property type="term" value="P:cellular response to heat"/>
    <property type="evidence" value="ECO:0007669"/>
    <property type="project" value="TreeGrafter"/>
</dbReference>
<evidence type="ECO:0000256" key="2">
    <source>
        <dbReference type="ARBA" id="ARBA00022741"/>
    </source>
</evidence>
<dbReference type="GO" id="GO:0016887">
    <property type="term" value="F:ATP hydrolysis activity"/>
    <property type="evidence" value="ECO:0007669"/>
    <property type="project" value="InterPro"/>
</dbReference>
<dbReference type="InterPro" id="IPR003593">
    <property type="entry name" value="AAA+_ATPase"/>
</dbReference>
<evidence type="ECO:0000259" key="4">
    <source>
        <dbReference type="SMART" id="SM00382"/>
    </source>
</evidence>
<dbReference type="EMBL" id="DVOE01000062">
    <property type="protein sequence ID" value="HIU99021.1"/>
    <property type="molecule type" value="Genomic_DNA"/>
</dbReference>
<gene>
    <name evidence="5" type="ORF">IAC73_04195</name>
</gene>
<dbReference type="InterPro" id="IPR027417">
    <property type="entry name" value="P-loop_NTPase"/>
</dbReference>
<dbReference type="Pfam" id="PF17871">
    <property type="entry name" value="AAA_lid_9"/>
    <property type="match status" value="1"/>
</dbReference>
<keyword evidence="2" id="KW-0547">Nucleotide-binding</keyword>
<organism evidence="5 6">
    <name type="scientific">Candidatus Limadaptatus stercoripullorum</name>
    <dbReference type="NCBI Taxonomy" id="2840846"/>
    <lineage>
        <taxon>Bacteria</taxon>
        <taxon>Bacillati</taxon>
        <taxon>Bacillota</taxon>
        <taxon>Clostridia</taxon>
        <taxon>Eubacteriales</taxon>
        <taxon>Candidatus Limadaptatus</taxon>
    </lineage>
</organism>
<sequence>MLAALLGSPEADDMLSGAGVDPLAARELTEKLLKSGKTADKRAHGVVSAAYEGCLPEALAPFGTDLTARAERGELDPVIGRDGEIERVIQILCRRSKNNPVLVGEAGVGKSAVAEGLAQAIAAGDVPEKLLGKRLFSLDVAALLAGTRYRGDFEERLKGALDSAVNAGNVILFIDEIHNILGAGGGDKSGPDLANLIKPLLARGRLMTVGATTFDEYSKYFEKDPALERRFQPVKVEQPAPDDALNILRGLKGKYEDYHGVVITDEALSAAVVLSERYITDRKLPDKAIDLMDEAASRKRIAAERGGGAVSPVVSAEDIAEVVSGWTGVPATSLTSGEAEKFGRLEELLSRRVIGQEEAVRAVAKAMKRARTG</sequence>
<dbReference type="InterPro" id="IPR003959">
    <property type="entry name" value="ATPase_AAA_core"/>
</dbReference>
<keyword evidence="3 5" id="KW-0067">ATP-binding</keyword>
<name>A0A9D1SWQ3_9FIRM</name>
<dbReference type="AlphaFoldDB" id="A0A9D1SWQ3"/>
<evidence type="ECO:0000256" key="1">
    <source>
        <dbReference type="ARBA" id="ARBA00022737"/>
    </source>
</evidence>
<reference evidence="5" key="2">
    <citation type="journal article" date="2021" name="PeerJ">
        <title>Extensive microbial diversity within the chicken gut microbiome revealed by metagenomics and culture.</title>
        <authorList>
            <person name="Gilroy R."/>
            <person name="Ravi A."/>
            <person name="Getino M."/>
            <person name="Pursley I."/>
            <person name="Horton D.L."/>
            <person name="Alikhan N.F."/>
            <person name="Baker D."/>
            <person name="Gharbi K."/>
            <person name="Hall N."/>
            <person name="Watson M."/>
            <person name="Adriaenssens E.M."/>
            <person name="Foster-Nyarko E."/>
            <person name="Jarju S."/>
            <person name="Secka A."/>
            <person name="Antonio M."/>
            <person name="Oren A."/>
            <person name="Chaudhuri R.R."/>
            <person name="La Ragione R."/>
            <person name="Hildebrand F."/>
            <person name="Pallen M.J."/>
        </authorList>
    </citation>
    <scope>NUCLEOTIDE SEQUENCE</scope>
    <source>
        <strain evidence="5">10406</strain>
    </source>
</reference>
<reference evidence="5" key="1">
    <citation type="submission" date="2020-10" db="EMBL/GenBank/DDBJ databases">
        <authorList>
            <person name="Gilroy R."/>
        </authorList>
    </citation>
    <scope>NUCLEOTIDE SEQUENCE</scope>
    <source>
        <strain evidence="5">10406</strain>
    </source>
</reference>
<evidence type="ECO:0000313" key="5">
    <source>
        <dbReference type="EMBL" id="HIU99021.1"/>
    </source>
</evidence>
<dbReference type="PANTHER" id="PTHR11638">
    <property type="entry name" value="ATP-DEPENDENT CLP PROTEASE"/>
    <property type="match status" value="1"/>
</dbReference>
<dbReference type="CDD" id="cd00009">
    <property type="entry name" value="AAA"/>
    <property type="match status" value="1"/>
</dbReference>
<dbReference type="SUPFAM" id="SSF52540">
    <property type="entry name" value="P-loop containing nucleoside triphosphate hydrolases"/>
    <property type="match status" value="1"/>
</dbReference>
<dbReference type="GO" id="GO:0005524">
    <property type="term" value="F:ATP binding"/>
    <property type="evidence" value="ECO:0007669"/>
    <property type="project" value="UniProtKB-KW"/>
</dbReference>
<protein>
    <submittedName>
        <fullName evidence="5">ATP-dependent Clp protease ATP-binding subunit</fullName>
    </submittedName>
</protein>
<evidence type="ECO:0000256" key="3">
    <source>
        <dbReference type="ARBA" id="ARBA00022840"/>
    </source>
</evidence>
<dbReference type="GO" id="GO:0008233">
    <property type="term" value="F:peptidase activity"/>
    <property type="evidence" value="ECO:0007669"/>
    <property type="project" value="UniProtKB-KW"/>
</dbReference>
<comment type="caution">
    <text evidence="5">The sequence shown here is derived from an EMBL/GenBank/DDBJ whole genome shotgun (WGS) entry which is preliminary data.</text>
</comment>
<dbReference type="Pfam" id="PF00004">
    <property type="entry name" value="AAA"/>
    <property type="match status" value="1"/>
</dbReference>
<keyword evidence="5" id="KW-0378">Hydrolase</keyword>